<feature type="compositionally biased region" description="Acidic residues" evidence="1">
    <location>
        <begin position="85"/>
        <end position="94"/>
    </location>
</feature>
<keyword evidence="4" id="KW-1185">Reference proteome</keyword>
<keyword evidence="2" id="KW-0812">Transmembrane</keyword>
<gene>
    <name evidence="3" type="ORF">HCU67_00830</name>
</gene>
<feature type="region of interest" description="Disordered" evidence="1">
    <location>
        <begin position="73"/>
        <end position="94"/>
    </location>
</feature>
<sequence>MEKLENHIKKSLEEREIKPSPRAWERISVQVEQKKERNFILPISIAASVVFMVLFALQFLLINEEETLQPTLESNPNTVVSIDNSADDNNTDDSETITLNQKEEVEFNTSIQESFSEELEIVFKEDKENTEEVLELNQKEYVSLNKIEVSEEAIAISAQNLLSEVLAMEKDTDQITDAEIDSLLLIAQKQLLAERINPKMEDGEIDAMALLNEVELELIATERNQLFDRLKESFFKLRTAVADRNK</sequence>
<dbReference type="Proteomes" id="UP000718451">
    <property type="component" value="Unassembled WGS sequence"/>
</dbReference>
<protein>
    <recommendedName>
        <fullName evidence="5">Anti-sigma factor</fullName>
    </recommendedName>
</protein>
<feature type="transmembrane region" description="Helical" evidence="2">
    <location>
        <begin position="39"/>
        <end position="61"/>
    </location>
</feature>
<reference evidence="3 4" key="1">
    <citation type="submission" date="2020-04" db="EMBL/GenBank/DDBJ databases">
        <authorList>
            <person name="Yoon J."/>
        </authorList>
    </citation>
    <scope>NUCLEOTIDE SEQUENCE [LARGE SCALE GENOMIC DNA]</scope>
    <source>
        <strain evidence="3 4">DJ-13</strain>
    </source>
</reference>
<evidence type="ECO:0000313" key="4">
    <source>
        <dbReference type="Proteomes" id="UP000718451"/>
    </source>
</evidence>
<evidence type="ECO:0000313" key="3">
    <source>
        <dbReference type="EMBL" id="NKI30471.1"/>
    </source>
</evidence>
<keyword evidence="2" id="KW-0472">Membrane</keyword>
<accession>A0ABX1GN56</accession>
<comment type="caution">
    <text evidence="3">The sequence shown here is derived from an EMBL/GenBank/DDBJ whole genome shotgun (WGS) entry which is preliminary data.</text>
</comment>
<name>A0ABX1GN56_9FLAO</name>
<dbReference type="EMBL" id="JAAWWL010000001">
    <property type="protein sequence ID" value="NKI30471.1"/>
    <property type="molecule type" value="Genomic_DNA"/>
</dbReference>
<evidence type="ECO:0000256" key="1">
    <source>
        <dbReference type="SAM" id="MobiDB-lite"/>
    </source>
</evidence>
<organism evidence="3 4">
    <name type="scientific">Croceivirga thetidis</name>
    <dbReference type="NCBI Taxonomy" id="2721623"/>
    <lineage>
        <taxon>Bacteria</taxon>
        <taxon>Pseudomonadati</taxon>
        <taxon>Bacteroidota</taxon>
        <taxon>Flavobacteriia</taxon>
        <taxon>Flavobacteriales</taxon>
        <taxon>Flavobacteriaceae</taxon>
        <taxon>Croceivirga</taxon>
    </lineage>
</organism>
<proteinExistence type="predicted"/>
<evidence type="ECO:0008006" key="5">
    <source>
        <dbReference type="Google" id="ProtNLM"/>
    </source>
</evidence>
<keyword evidence="2" id="KW-1133">Transmembrane helix</keyword>
<dbReference type="RefSeq" id="WP_168550716.1">
    <property type="nucleotide sequence ID" value="NZ_JAAWWL010000001.1"/>
</dbReference>
<evidence type="ECO:0000256" key="2">
    <source>
        <dbReference type="SAM" id="Phobius"/>
    </source>
</evidence>